<gene>
    <name evidence="7" type="ORF">QVE165_LOCUS34312</name>
</gene>
<dbReference type="GO" id="GO:0106274">
    <property type="term" value="F:NAD+-protein-arginine ADP-ribosyltransferase activity"/>
    <property type="evidence" value="ECO:0007669"/>
    <property type="project" value="UniProtKB-EC"/>
</dbReference>
<evidence type="ECO:0000256" key="5">
    <source>
        <dbReference type="ARBA" id="ARBA00047597"/>
    </source>
</evidence>
<keyword evidence="6" id="KW-0521">NADP</keyword>
<dbReference type="InterPro" id="IPR000768">
    <property type="entry name" value="ART"/>
</dbReference>
<accession>A0A815HVE8</accession>
<keyword evidence="4" id="KW-0548">Nucleotidyltransferase</keyword>
<dbReference type="EMBL" id="CAJNOM010000322">
    <property type="protein sequence ID" value="CAF1356796.1"/>
    <property type="molecule type" value="Genomic_DNA"/>
</dbReference>
<protein>
    <recommendedName>
        <fullName evidence="6">NAD(P)(+)--arginine ADP-ribosyltransferase</fullName>
        <ecNumber evidence="6">2.4.2.31</ecNumber>
    </recommendedName>
    <alternativeName>
        <fullName evidence="6">Mono(ADP-ribosyl)transferase</fullName>
    </alternativeName>
</protein>
<evidence type="ECO:0000313" key="8">
    <source>
        <dbReference type="Proteomes" id="UP000663832"/>
    </source>
</evidence>
<reference evidence="7" key="1">
    <citation type="submission" date="2021-02" db="EMBL/GenBank/DDBJ databases">
        <authorList>
            <person name="Nowell W R."/>
        </authorList>
    </citation>
    <scope>NUCLEOTIDE SEQUENCE</scope>
</reference>
<dbReference type="Gene3D" id="3.90.176.10">
    <property type="entry name" value="Toxin ADP-ribosyltransferase, Chain A, domain 1"/>
    <property type="match status" value="1"/>
</dbReference>
<evidence type="ECO:0000256" key="6">
    <source>
        <dbReference type="RuleBase" id="RU361228"/>
    </source>
</evidence>
<evidence type="ECO:0000256" key="2">
    <source>
        <dbReference type="ARBA" id="ARBA00022676"/>
    </source>
</evidence>
<evidence type="ECO:0000313" key="7">
    <source>
        <dbReference type="EMBL" id="CAF1356796.1"/>
    </source>
</evidence>
<keyword evidence="2 6" id="KW-0328">Glycosyltransferase</keyword>
<dbReference type="OrthoDB" id="10041235at2759"/>
<evidence type="ECO:0000256" key="4">
    <source>
        <dbReference type="ARBA" id="ARBA00022695"/>
    </source>
</evidence>
<dbReference type="EC" id="2.4.2.31" evidence="6"/>
<keyword evidence="6" id="KW-0520">NAD</keyword>
<comment type="similarity">
    <text evidence="1 6">Belongs to the Arg-specific ADP-ribosyltransferase family.</text>
</comment>
<dbReference type="Pfam" id="PF01129">
    <property type="entry name" value="ART"/>
    <property type="match status" value="1"/>
</dbReference>
<proteinExistence type="inferred from homology"/>
<sequence length="370" mass="42491">MPRNEPVGKLLIPISGYQNEPLLPLEEALSSVLHFFIDLEQHIWIAKYNCQNPQDGLTQDESSAIHLYTLQFESGDSLYIVLNRLLRAEKRDCLVPWFKFLKLFITALCKLDSIRATVWRGVRGGDLSLQYPTGRQFAWWGVSSCTTTPDVIQTTNFLGKSGTRTLFSIECINGKSIKKHSYFSESEKEIVLLPGTFFEVIGQVNPAEGLHIIHLKEIQPPFQLLKLPLIQQPVATQTKGKHELYILGRKNQYLELIRSNGTHLGFMLNQHDIERNWFELRRPEDMSVLHSADLIYNDYVHRVMALPNTEFLIHTHDGKQLFVLDKNGSLKPPIKSYANKKGIVSTAFIKDVKCFVIQTNEPRELHFYDL</sequence>
<evidence type="ECO:0000256" key="1">
    <source>
        <dbReference type="ARBA" id="ARBA00009558"/>
    </source>
</evidence>
<comment type="caution">
    <text evidence="7">The sequence shown here is derived from an EMBL/GenBank/DDBJ whole genome shotgun (WGS) entry which is preliminary data.</text>
</comment>
<dbReference type="PROSITE" id="PS51996">
    <property type="entry name" value="TR_MART"/>
    <property type="match status" value="1"/>
</dbReference>
<dbReference type="AlphaFoldDB" id="A0A815HVE8"/>
<keyword evidence="8" id="KW-1185">Reference proteome</keyword>
<dbReference type="Proteomes" id="UP000663832">
    <property type="component" value="Unassembled WGS sequence"/>
</dbReference>
<evidence type="ECO:0000256" key="3">
    <source>
        <dbReference type="ARBA" id="ARBA00022679"/>
    </source>
</evidence>
<organism evidence="7 8">
    <name type="scientific">Adineta steineri</name>
    <dbReference type="NCBI Taxonomy" id="433720"/>
    <lineage>
        <taxon>Eukaryota</taxon>
        <taxon>Metazoa</taxon>
        <taxon>Spiralia</taxon>
        <taxon>Gnathifera</taxon>
        <taxon>Rotifera</taxon>
        <taxon>Eurotatoria</taxon>
        <taxon>Bdelloidea</taxon>
        <taxon>Adinetida</taxon>
        <taxon>Adinetidae</taxon>
        <taxon>Adineta</taxon>
    </lineage>
</organism>
<name>A0A815HVE8_9BILA</name>
<dbReference type="GO" id="GO:0016779">
    <property type="term" value="F:nucleotidyltransferase activity"/>
    <property type="evidence" value="ECO:0007669"/>
    <property type="project" value="UniProtKB-KW"/>
</dbReference>
<keyword evidence="3 6" id="KW-0808">Transferase</keyword>
<dbReference type="SUPFAM" id="SSF56399">
    <property type="entry name" value="ADP-ribosylation"/>
    <property type="match status" value="1"/>
</dbReference>
<comment type="catalytic activity">
    <reaction evidence="5 6">
        <text>L-arginyl-[protein] + NAD(+) = N(omega)-(ADP-D-ribosyl)-L-arginyl-[protein] + nicotinamide + H(+)</text>
        <dbReference type="Rhea" id="RHEA:19149"/>
        <dbReference type="Rhea" id="RHEA-COMP:10532"/>
        <dbReference type="Rhea" id="RHEA-COMP:15087"/>
        <dbReference type="ChEBI" id="CHEBI:15378"/>
        <dbReference type="ChEBI" id="CHEBI:17154"/>
        <dbReference type="ChEBI" id="CHEBI:29965"/>
        <dbReference type="ChEBI" id="CHEBI:57540"/>
        <dbReference type="ChEBI" id="CHEBI:142554"/>
        <dbReference type="EC" id="2.4.2.31"/>
    </reaction>
</comment>